<feature type="compositionally biased region" description="Basic and acidic residues" evidence="1">
    <location>
        <begin position="1166"/>
        <end position="1175"/>
    </location>
</feature>
<feature type="compositionally biased region" description="Basic residues" evidence="1">
    <location>
        <begin position="381"/>
        <end position="391"/>
    </location>
</feature>
<feature type="region of interest" description="Disordered" evidence="1">
    <location>
        <begin position="467"/>
        <end position="561"/>
    </location>
</feature>
<dbReference type="RefSeq" id="XP_010929988.1">
    <property type="nucleotide sequence ID" value="XM_010931686.3"/>
</dbReference>
<feature type="compositionally biased region" description="Basic and acidic residues" evidence="1">
    <location>
        <begin position="706"/>
        <end position="728"/>
    </location>
</feature>
<name>A0A6I9RNQ6_ELAGV</name>
<feature type="compositionally biased region" description="Basic and acidic residues" evidence="1">
    <location>
        <begin position="629"/>
        <end position="647"/>
    </location>
</feature>
<dbReference type="KEGG" id="egu:105051317"/>
<feature type="region of interest" description="Disordered" evidence="1">
    <location>
        <begin position="1166"/>
        <end position="1207"/>
    </location>
</feature>
<feature type="compositionally biased region" description="Polar residues" evidence="1">
    <location>
        <begin position="990"/>
        <end position="1006"/>
    </location>
</feature>
<feature type="compositionally biased region" description="Low complexity" evidence="1">
    <location>
        <begin position="421"/>
        <end position="431"/>
    </location>
</feature>
<feature type="region of interest" description="Disordered" evidence="1">
    <location>
        <begin position="664"/>
        <end position="744"/>
    </location>
</feature>
<feature type="region of interest" description="Disordered" evidence="1">
    <location>
        <begin position="1244"/>
        <end position="1272"/>
    </location>
</feature>
<feature type="compositionally biased region" description="Basic and acidic residues" evidence="1">
    <location>
        <begin position="970"/>
        <end position="989"/>
    </location>
</feature>
<evidence type="ECO:0000313" key="3">
    <source>
        <dbReference type="RefSeq" id="XP_010929988.1"/>
    </source>
</evidence>
<feature type="compositionally biased region" description="Basic and acidic residues" evidence="1">
    <location>
        <begin position="1055"/>
        <end position="1064"/>
    </location>
</feature>
<feature type="compositionally biased region" description="Basic residues" evidence="1">
    <location>
        <begin position="675"/>
        <end position="686"/>
    </location>
</feature>
<feature type="compositionally biased region" description="Polar residues" evidence="1">
    <location>
        <begin position="400"/>
        <end position="410"/>
    </location>
</feature>
<dbReference type="GeneID" id="105051317"/>
<feature type="region of interest" description="Disordered" evidence="1">
    <location>
        <begin position="909"/>
        <end position="1071"/>
    </location>
</feature>
<feature type="compositionally biased region" description="Basic residues" evidence="1">
    <location>
        <begin position="594"/>
        <end position="603"/>
    </location>
</feature>
<evidence type="ECO:0000313" key="2">
    <source>
        <dbReference type="Proteomes" id="UP000504607"/>
    </source>
</evidence>
<dbReference type="InParanoid" id="A0A6I9RNQ6"/>
<gene>
    <name evidence="3" type="primary">LOC105051317</name>
</gene>
<feature type="compositionally biased region" description="Polar residues" evidence="1">
    <location>
        <begin position="693"/>
        <end position="702"/>
    </location>
</feature>
<reference evidence="3" key="1">
    <citation type="submission" date="2025-08" db="UniProtKB">
        <authorList>
            <consortium name="RefSeq"/>
        </authorList>
    </citation>
    <scope>IDENTIFICATION</scope>
</reference>
<feature type="region of interest" description="Disordered" evidence="1">
    <location>
        <begin position="250"/>
        <end position="285"/>
    </location>
</feature>
<proteinExistence type="predicted"/>
<organism evidence="2 3">
    <name type="scientific">Elaeis guineensis var. tenera</name>
    <name type="common">Oil palm</name>
    <dbReference type="NCBI Taxonomy" id="51953"/>
    <lineage>
        <taxon>Eukaryota</taxon>
        <taxon>Viridiplantae</taxon>
        <taxon>Streptophyta</taxon>
        <taxon>Embryophyta</taxon>
        <taxon>Tracheophyta</taxon>
        <taxon>Spermatophyta</taxon>
        <taxon>Magnoliopsida</taxon>
        <taxon>Liliopsida</taxon>
        <taxon>Arecaceae</taxon>
        <taxon>Arecoideae</taxon>
        <taxon>Cocoseae</taxon>
        <taxon>Elaeidinae</taxon>
        <taxon>Elaeis</taxon>
    </lineage>
</organism>
<feature type="region of interest" description="Disordered" evidence="1">
    <location>
        <begin position="326"/>
        <end position="431"/>
    </location>
</feature>
<feature type="region of interest" description="Disordered" evidence="1">
    <location>
        <begin position="582"/>
        <end position="650"/>
    </location>
</feature>
<evidence type="ECO:0000256" key="1">
    <source>
        <dbReference type="SAM" id="MobiDB-lite"/>
    </source>
</evidence>
<keyword evidence="2" id="KW-1185">Reference proteome</keyword>
<dbReference type="Proteomes" id="UP000504607">
    <property type="component" value="Chromosome 9"/>
</dbReference>
<feature type="compositionally biased region" description="Basic and acidic residues" evidence="1">
    <location>
        <begin position="1007"/>
        <end position="1025"/>
    </location>
</feature>
<feature type="compositionally biased region" description="Basic and acidic residues" evidence="1">
    <location>
        <begin position="945"/>
        <end position="954"/>
    </location>
</feature>
<feature type="compositionally biased region" description="Polar residues" evidence="1">
    <location>
        <begin position="859"/>
        <end position="868"/>
    </location>
</feature>
<accession>A0A6I9RNQ6</accession>
<dbReference type="AlphaFoldDB" id="A0A6I9RNQ6"/>
<feature type="compositionally biased region" description="Basic and acidic residues" evidence="1">
    <location>
        <begin position="327"/>
        <end position="339"/>
    </location>
</feature>
<protein>
    <submittedName>
        <fullName evidence="3">Dentin sialophosphoprotein isoform X1</fullName>
    </submittedName>
</protein>
<sequence length="1272" mass="139328">MEKGSPSLPAAAASSFPVFVDTSLDTHLAMVVSPDDTVADLKRKIRIEHALCFPNVGEITIQAMKVKRRSSFYHLSDSMLVRSAFDGIKGTWFLRIDAPPVSMMKGQAGTAENVMSENVEEAEKHDQLHAEPNVGHLLGCRNDKFQGVVDEKQSLLETSVDRLASHGNSSLPNARICQIDSVQGSSHDQIDTGDANVDASKVMNLREKVLSEPDHTPDVTDMHEEQVCKVSEEVGPQEWSKTSLVECQEEKGGGEEGCENPDVGASDGGASIVATKKGKSSKRSNVPVNNLILDVDSKHLSREKKKHKKEKDFSFKESLLEAPAARNKFERPVHDKETSELENVPPGTNSQEKHLAFSVELSGKLPQGDSSLPENLTDDKRKKKKRKRSSKCHNEVESAVPSNNGDTSLSHCMEEPHTKIGPSDNSVDVSGDVVPVGEQAIKGNAEEVGVSNYESLTKEPDVAVHIEEATENVTEENHEDPLDHSHKEQGEEPNVLEGSASLTNPVEVGPEVRTNSFCSRKKSKNELPKNTTSKFDPSYPSEHVNKKNPYEASGDNCRDLHEGSDAATILNKFGDPNKVANLDIEVPSGTNSRSSHHQRKKNTKKAELTNLQPNKNGIAHLSGDQVTEENYKERSCDHHREPGKEDEGATILREVVTLENSAVENSGMLSNVGGRKSKRKSKRSAKSKFQNHEFIQQESANSLGKEPLEEKPKETLETNHKDLGEESKPMTGHGEPAVLGSPSKVDLVIHSNNNDKITRHRKKKLAKAEHFYNTSSNHDLSAGDQSTRENFEKAFRTTNAESGNTSNAVMFAQDAFHNISPGNISELDSTGWLNDSSNKRETAHHSAKTITEDNRKESLGNTDENSVQVNEKMDLSKSGSGNTNFDSFLPKVITHESVLSATELPLKETETGKLQKDKGKRKRKLNMHPQDSVADMVKPLSSNEQHMHKSKYQDADPGNHILTDSIAQLPKKEIETKTTHDEKPRERSSKSNMNFGDTSSILTPPRNSDDDSRPEKKLQEYKSDTSHQASLSRNEKSKHVHHPKEKTSASGSKFKSHDTVHSTDEVPLPGKMNAVIKGDVVGAPATQSDSADVSCKGTEADLAASSDSTEDTPHQTKRYRVAVRKVPSKRFGKVLNHSKEEKPSLATPCAIFDDATSESTDDKFVISNRGDHMKAISDNSSTSADSDGDLEETETTGIKPAAYGKKDCGLDDGGIVLSQSKASKKNVPLGTILRSSSSYKKAKLLASQSQAEDSESQPVDIVLETQPDYTTT</sequence>
<dbReference type="OrthoDB" id="1093005at2759"/>
<feature type="region of interest" description="Disordered" evidence="1">
    <location>
        <begin position="835"/>
        <end position="868"/>
    </location>
</feature>
<feature type="compositionally biased region" description="Basic and acidic residues" evidence="1">
    <location>
        <begin position="837"/>
        <end position="858"/>
    </location>
</feature>
<feature type="compositionally biased region" description="Basic and acidic residues" evidence="1">
    <location>
        <begin position="475"/>
        <end position="490"/>
    </location>
</feature>
<feature type="region of interest" description="Disordered" evidence="1">
    <location>
        <begin position="1083"/>
        <end position="1119"/>
    </location>
</feature>